<feature type="non-terminal residue" evidence="2">
    <location>
        <position position="1"/>
    </location>
</feature>
<sequence>KLRLKTTKDAYASITPPQVKKKNRKEPVKSVKKKKFKEDEARKKIELKCANVDDLVSKLKAFKGALHNNKSLETHLGVRPHDPSHDRAVTKSHFGCSLSPSRRRTPLHMPLHEPCARAVPLCKLMLGQLALGPNCIFRHAPACFSPRYHTGPKNEHNGPLNRACDRVSGSCDHAVPSAALKCGKFSTHPSFLSFSLKFLHTHTPPNTQIHSHTNPSTLFLCVQSLTSHCQMARKGKEFAFASTPSRNRTTKNSNRGRDEGFPTKRFDSQIHHDRWKTMEHRGIMHERIIRFPDREPDFMREHVEELGWGFMYNAFPRSMSPWCENFAGRLIPFSEDDIRHFLGINVDLTPLGEDDMFKATVENRKRGELDMDMVFQQHGATFDLDHAILIYVLMTEGVVNLPHIMRDDLQKRPTRNSCNLLPYPVFISRLASRYQVPKFSRDEIYHVWEQDMFCPYGDWKGASLAKHAVHAPGCILEYDVLEPDAGFINPRSRQVYRIVSSNTTVKWVSIPRGLKD</sequence>
<evidence type="ECO:0000313" key="2">
    <source>
        <dbReference type="EMBL" id="MED6176982.1"/>
    </source>
</evidence>
<keyword evidence="3" id="KW-1185">Reference proteome</keyword>
<accession>A0ABU6VVI2</accession>
<feature type="compositionally biased region" description="Polar residues" evidence="1">
    <location>
        <begin position="243"/>
        <end position="253"/>
    </location>
</feature>
<feature type="region of interest" description="Disordered" evidence="1">
    <location>
        <begin position="1"/>
        <end position="37"/>
    </location>
</feature>
<evidence type="ECO:0000256" key="1">
    <source>
        <dbReference type="SAM" id="MobiDB-lite"/>
    </source>
</evidence>
<feature type="region of interest" description="Disordered" evidence="1">
    <location>
        <begin position="243"/>
        <end position="263"/>
    </location>
</feature>
<dbReference type="EMBL" id="JASCZI010153026">
    <property type="protein sequence ID" value="MED6176982.1"/>
    <property type="molecule type" value="Genomic_DNA"/>
</dbReference>
<comment type="caution">
    <text evidence="2">The sequence shown here is derived from an EMBL/GenBank/DDBJ whole genome shotgun (WGS) entry which is preliminary data.</text>
</comment>
<feature type="compositionally biased region" description="Basic residues" evidence="1">
    <location>
        <begin position="19"/>
        <end position="35"/>
    </location>
</feature>
<dbReference type="Proteomes" id="UP001341840">
    <property type="component" value="Unassembled WGS sequence"/>
</dbReference>
<evidence type="ECO:0000313" key="3">
    <source>
        <dbReference type="Proteomes" id="UP001341840"/>
    </source>
</evidence>
<reference evidence="2 3" key="1">
    <citation type="journal article" date="2023" name="Plants (Basel)">
        <title>Bridging the Gap: Combining Genomics and Transcriptomics Approaches to Understand Stylosanthes scabra, an Orphan Legume from the Brazilian Caatinga.</title>
        <authorList>
            <person name="Ferreira-Neto J.R.C."/>
            <person name="da Silva M.D."/>
            <person name="Binneck E."/>
            <person name="de Melo N.F."/>
            <person name="da Silva R.H."/>
            <person name="de Melo A.L.T.M."/>
            <person name="Pandolfi V."/>
            <person name="Bustamante F.O."/>
            <person name="Brasileiro-Vidal A.C."/>
            <person name="Benko-Iseppon A.M."/>
        </authorList>
    </citation>
    <scope>NUCLEOTIDE SEQUENCE [LARGE SCALE GENOMIC DNA]</scope>
    <source>
        <tissue evidence="2">Leaves</tissue>
    </source>
</reference>
<name>A0ABU6VVI2_9FABA</name>
<gene>
    <name evidence="2" type="ORF">PIB30_093419</name>
</gene>
<proteinExistence type="predicted"/>
<protein>
    <submittedName>
        <fullName evidence="2">Uncharacterized protein</fullName>
    </submittedName>
</protein>
<organism evidence="2 3">
    <name type="scientific">Stylosanthes scabra</name>
    <dbReference type="NCBI Taxonomy" id="79078"/>
    <lineage>
        <taxon>Eukaryota</taxon>
        <taxon>Viridiplantae</taxon>
        <taxon>Streptophyta</taxon>
        <taxon>Embryophyta</taxon>
        <taxon>Tracheophyta</taxon>
        <taxon>Spermatophyta</taxon>
        <taxon>Magnoliopsida</taxon>
        <taxon>eudicotyledons</taxon>
        <taxon>Gunneridae</taxon>
        <taxon>Pentapetalae</taxon>
        <taxon>rosids</taxon>
        <taxon>fabids</taxon>
        <taxon>Fabales</taxon>
        <taxon>Fabaceae</taxon>
        <taxon>Papilionoideae</taxon>
        <taxon>50 kb inversion clade</taxon>
        <taxon>dalbergioids sensu lato</taxon>
        <taxon>Dalbergieae</taxon>
        <taxon>Pterocarpus clade</taxon>
        <taxon>Stylosanthes</taxon>
    </lineage>
</organism>